<evidence type="ECO:0000313" key="1">
    <source>
        <dbReference type="EMBL" id="OEF94100.1"/>
    </source>
</evidence>
<reference evidence="1 2" key="1">
    <citation type="journal article" date="2012" name="Science">
        <title>Ecological populations of bacteria act as socially cohesive units of antibiotic production and resistance.</title>
        <authorList>
            <person name="Cordero O.X."/>
            <person name="Wildschutte H."/>
            <person name="Kirkup B."/>
            <person name="Proehl S."/>
            <person name="Ngo L."/>
            <person name="Hussain F."/>
            <person name="Le Roux F."/>
            <person name="Mincer T."/>
            <person name="Polz M.F."/>
        </authorList>
    </citation>
    <scope>NUCLEOTIDE SEQUENCE [LARGE SCALE GENOMIC DNA]</scope>
    <source>
        <strain evidence="1 2">12E03</strain>
    </source>
</reference>
<dbReference type="Proteomes" id="UP000094802">
    <property type="component" value="Unassembled WGS sequence"/>
</dbReference>
<dbReference type="RefSeq" id="WP_019821813.1">
    <property type="nucleotide sequence ID" value="NZ_AJZD02000077.1"/>
</dbReference>
<sequence>MKVVSKESVTRILGGIEEYKQLACVESKGLDMISLLVRLCHLQSKKISTDDRQILADHIKDLIFEEVVFARSMELEEAESILLDSIQPLCCSKPSKC</sequence>
<comment type="caution">
    <text evidence="1">The sequence shown here is derived from an EMBL/GenBank/DDBJ whole genome shotgun (WGS) entry which is preliminary data.</text>
</comment>
<protein>
    <recommendedName>
        <fullName evidence="3">Transcriptional regulator</fullName>
    </recommendedName>
</protein>
<gene>
    <name evidence="1" type="ORF">A142_18225</name>
</gene>
<dbReference type="AlphaFoldDB" id="A0A1E5FUA2"/>
<name>A0A1E5FUA2_VIBSP</name>
<evidence type="ECO:0000313" key="2">
    <source>
        <dbReference type="Proteomes" id="UP000094802"/>
    </source>
</evidence>
<accession>A0A1E5FUA2</accession>
<organism evidence="1 2">
    <name type="scientific">Vibrio splendidus 12E03</name>
    <dbReference type="NCBI Taxonomy" id="1191305"/>
    <lineage>
        <taxon>Bacteria</taxon>
        <taxon>Pseudomonadati</taxon>
        <taxon>Pseudomonadota</taxon>
        <taxon>Gammaproteobacteria</taxon>
        <taxon>Vibrionales</taxon>
        <taxon>Vibrionaceae</taxon>
        <taxon>Vibrio</taxon>
    </lineage>
</organism>
<dbReference type="EMBL" id="AJZD02000077">
    <property type="protein sequence ID" value="OEF94100.1"/>
    <property type="molecule type" value="Genomic_DNA"/>
</dbReference>
<evidence type="ECO:0008006" key="3">
    <source>
        <dbReference type="Google" id="ProtNLM"/>
    </source>
</evidence>
<dbReference type="OrthoDB" id="5895808at2"/>
<proteinExistence type="predicted"/>